<evidence type="ECO:0000313" key="20">
    <source>
        <dbReference type="Proteomes" id="UP000411403"/>
    </source>
</evidence>
<dbReference type="Proteomes" id="UP000365807">
    <property type="component" value="Unassembled WGS sequence"/>
</dbReference>
<dbReference type="Proteomes" id="UP000409545">
    <property type="component" value="Unassembled WGS sequence"/>
</dbReference>
<evidence type="ECO:0000313" key="10">
    <source>
        <dbReference type="EMBL" id="EAJ1076765.1"/>
    </source>
</evidence>
<evidence type="ECO:0000313" key="11">
    <source>
        <dbReference type="EMBL" id="EAK1509439.1"/>
    </source>
</evidence>
<dbReference type="STRING" id="195.ATE51_02116"/>
<dbReference type="Proteomes" id="UP000361993">
    <property type="component" value="Unassembled WGS sequence"/>
</dbReference>
<keyword evidence="6 8" id="KW-0067">ATP-binding</keyword>
<evidence type="ECO:0000256" key="3">
    <source>
        <dbReference type="ARBA" id="ARBA00022727"/>
    </source>
</evidence>
<evidence type="ECO:0000256" key="2">
    <source>
        <dbReference type="ARBA" id="ARBA00022679"/>
    </source>
</evidence>
<evidence type="ECO:0000313" key="17">
    <source>
        <dbReference type="Proteomes" id="UP000361993"/>
    </source>
</evidence>
<comment type="similarity">
    <text evidence="1 8">Belongs to the thymidylate kinase family.</text>
</comment>
<dbReference type="GO" id="GO:0006227">
    <property type="term" value="P:dUDP biosynthetic process"/>
    <property type="evidence" value="ECO:0007669"/>
    <property type="project" value="TreeGrafter"/>
</dbReference>
<evidence type="ECO:0000256" key="1">
    <source>
        <dbReference type="ARBA" id="ARBA00009776"/>
    </source>
</evidence>
<evidence type="ECO:0000256" key="8">
    <source>
        <dbReference type="HAMAP-Rule" id="MF_00165"/>
    </source>
</evidence>
<reference evidence="15 20" key="2">
    <citation type="submission" date="2018-08" db="EMBL/GenBank/DDBJ databases">
        <authorList>
            <consortium name="NARMS: The National Antimicrobial Resistance Monitoring System"/>
        </authorList>
    </citation>
    <scope>NUCLEOTIDE SEQUENCE [LARGE SCALE GENOMIC DNA]</scope>
    <source>
        <strain evidence="15 20">CVM N17C171</strain>
        <strain evidence="14 16">CVM N17C548</strain>
        <strain evidence="12 18">FSIS11807978</strain>
        <strain evidence="10 21">FSIS1609200</strain>
        <strain evidence="13 19">FSIS1711007</strain>
    </source>
</reference>
<keyword evidence="2 8" id="KW-0808">Transferase</keyword>
<dbReference type="EMBL" id="AACDUL010000005">
    <property type="protein sequence ID" value="EAK1509439.1"/>
    <property type="molecule type" value="Genomic_DNA"/>
</dbReference>
<dbReference type="EMBL" id="AACSIE010000007">
    <property type="protein sequence ID" value="EAL9204964.1"/>
    <property type="molecule type" value="Genomic_DNA"/>
</dbReference>
<dbReference type="Proteomes" id="UP000557830">
    <property type="component" value="Unassembled WGS sequence"/>
</dbReference>
<dbReference type="AlphaFoldDB" id="A0A0Q2PAL9"/>
<keyword evidence="5 8" id="KW-0418">Kinase</keyword>
<evidence type="ECO:0000313" key="18">
    <source>
        <dbReference type="Proteomes" id="UP000365807"/>
    </source>
</evidence>
<keyword evidence="3 8" id="KW-0545">Nucleotide biosynthesis</keyword>
<dbReference type="SUPFAM" id="SSF52540">
    <property type="entry name" value="P-loop containing nucleoside triphosphate hydrolases"/>
    <property type="match status" value="1"/>
</dbReference>
<evidence type="ECO:0000256" key="7">
    <source>
        <dbReference type="ARBA" id="ARBA00048743"/>
    </source>
</evidence>
<dbReference type="CDD" id="cd01672">
    <property type="entry name" value="TMPK"/>
    <property type="match status" value="1"/>
</dbReference>
<dbReference type="NCBIfam" id="TIGR00041">
    <property type="entry name" value="DTMP_kinase"/>
    <property type="match status" value="1"/>
</dbReference>
<evidence type="ECO:0000313" key="16">
    <source>
        <dbReference type="Proteomes" id="UP000352088"/>
    </source>
</evidence>
<dbReference type="Gene3D" id="3.40.50.300">
    <property type="entry name" value="P-loop containing nucleotide triphosphate hydrolases"/>
    <property type="match status" value="1"/>
</dbReference>
<feature type="domain" description="Thymidylate kinase-like" evidence="9">
    <location>
        <begin position="5"/>
        <end position="187"/>
    </location>
</feature>
<dbReference type="KEGG" id="ccof:VC76_03705"/>
<dbReference type="GO" id="GO:0006233">
    <property type="term" value="P:dTDP biosynthetic process"/>
    <property type="evidence" value="ECO:0007669"/>
    <property type="project" value="InterPro"/>
</dbReference>
<evidence type="ECO:0000256" key="5">
    <source>
        <dbReference type="ARBA" id="ARBA00022777"/>
    </source>
</evidence>
<dbReference type="EMBL" id="AACGFG010000010">
    <property type="protein sequence ID" value="EAK4358731.1"/>
    <property type="molecule type" value="Genomic_DNA"/>
</dbReference>
<evidence type="ECO:0000313" key="21">
    <source>
        <dbReference type="Proteomes" id="UP000557830"/>
    </source>
</evidence>
<evidence type="ECO:0000313" key="12">
    <source>
        <dbReference type="EMBL" id="EAK4358731.1"/>
    </source>
</evidence>
<name>A0A0Q2PAL9_CAMCO</name>
<sequence>MYVVFEGVDCVGKSTQISLLKECFKEAVFTAEPGGTKLGNHLRELLLYKPYQLDKKTELLLFLADRAQHCEEILKANQDKLIISDRSFISGMAYAKDFENEELFRLNAFALENFFPQKVIFLKGDENLIKERLSQKEQDAIEKRGIDYFLSVQDKLENTLYFLKEKINLQVLTLNANDTKENLHQKIKDFLQ</sequence>
<evidence type="ECO:0000313" key="14">
    <source>
        <dbReference type="EMBL" id="EAL6851005.1"/>
    </source>
</evidence>
<protein>
    <recommendedName>
        <fullName evidence="8">Thymidylate kinase</fullName>
        <ecNumber evidence="8">2.7.4.9</ecNumber>
    </recommendedName>
    <alternativeName>
        <fullName evidence="8">dTMP kinase</fullName>
    </alternativeName>
</protein>
<dbReference type="GO" id="GO:0004798">
    <property type="term" value="F:dTMP kinase activity"/>
    <property type="evidence" value="ECO:0007669"/>
    <property type="project" value="UniProtKB-UniRule"/>
</dbReference>
<comment type="caution">
    <text evidence="11">The sequence shown here is derived from an EMBL/GenBank/DDBJ whole genome shotgun (WGS) entry which is preliminary data.</text>
</comment>
<dbReference type="Proteomes" id="UP000352088">
    <property type="component" value="Unassembled WGS sequence"/>
</dbReference>
<dbReference type="Pfam" id="PF02223">
    <property type="entry name" value="Thymidylate_kin"/>
    <property type="match status" value="1"/>
</dbReference>
<comment type="function">
    <text evidence="8">Phosphorylation of dTMP to form dTDP in both de novo and salvage pathways of dTTP synthesis.</text>
</comment>
<gene>
    <name evidence="8" type="primary">tmk</name>
    <name evidence="13" type="ORF">B9Q54_06330</name>
    <name evidence="10" type="ORF">BU953_03900</name>
    <name evidence="12" type="ORF">C6T04_07405</name>
    <name evidence="11" type="ORF">CJD00_03995</name>
    <name evidence="14" type="ORF">DSX26_05930</name>
    <name evidence="15" type="ORF">DYU70_07355</name>
</gene>
<dbReference type="GO" id="GO:0005524">
    <property type="term" value="F:ATP binding"/>
    <property type="evidence" value="ECO:0007669"/>
    <property type="project" value="UniProtKB-UniRule"/>
</dbReference>
<dbReference type="GeneID" id="66544276"/>
<evidence type="ECO:0000256" key="4">
    <source>
        <dbReference type="ARBA" id="ARBA00022741"/>
    </source>
</evidence>
<accession>A0A0Q2PAL9</accession>
<dbReference type="InterPro" id="IPR039430">
    <property type="entry name" value="Thymidylate_kin-like_dom"/>
</dbReference>
<evidence type="ECO:0000313" key="15">
    <source>
        <dbReference type="EMBL" id="EAL9204964.1"/>
    </source>
</evidence>
<dbReference type="GO" id="GO:0006235">
    <property type="term" value="P:dTTP biosynthetic process"/>
    <property type="evidence" value="ECO:0007669"/>
    <property type="project" value="UniProtKB-UniRule"/>
</dbReference>
<dbReference type="RefSeq" id="WP_002780065.1">
    <property type="nucleotide sequence ID" value="NZ_AANHVQ020000006.1"/>
</dbReference>
<dbReference type="EMBL" id="AACGUZ010000010">
    <property type="protein sequence ID" value="EAK5103883.1"/>
    <property type="molecule type" value="Genomic_DNA"/>
</dbReference>
<dbReference type="HAMAP" id="MF_00165">
    <property type="entry name" value="Thymidylate_kinase"/>
    <property type="match status" value="1"/>
</dbReference>
<dbReference type="InterPro" id="IPR018094">
    <property type="entry name" value="Thymidylate_kinase"/>
</dbReference>
<dbReference type="PANTHER" id="PTHR10344:SF4">
    <property type="entry name" value="UMP-CMP KINASE 2, MITOCHONDRIAL"/>
    <property type="match status" value="1"/>
</dbReference>
<evidence type="ECO:0000259" key="9">
    <source>
        <dbReference type="Pfam" id="PF02223"/>
    </source>
</evidence>
<proteinExistence type="inferred from homology"/>
<evidence type="ECO:0000256" key="6">
    <source>
        <dbReference type="ARBA" id="ARBA00022840"/>
    </source>
</evidence>
<feature type="binding site" evidence="8">
    <location>
        <begin position="7"/>
        <end position="14"/>
    </location>
    <ligand>
        <name>ATP</name>
        <dbReference type="ChEBI" id="CHEBI:30616"/>
    </ligand>
</feature>
<dbReference type="GO" id="GO:0005829">
    <property type="term" value="C:cytosol"/>
    <property type="evidence" value="ECO:0007669"/>
    <property type="project" value="TreeGrafter"/>
</dbReference>
<dbReference type="EMBL" id="AABUYW010000005">
    <property type="protein sequence ID" value="EAJ1076765.1"/>
    <property type="molecule type" value="Genomic_DNA"/>
</dbReference>
<evidence type="ECO:0000313" key="13">
    <source>
        <dbReference type="EMBL" id="EAK5103883.1"/>
    </source>
</evidence>
<reference evidence="11 17" key="1">
    <citation type="submission" date="2018-05" db="EMBL/GenBank/DDBJ databases">
        <authorList>
            <consortium name="GenomeTrakr network: Whole genome sequencing for foodborne pathogen traceback"/>
        </authorList>
    </citation>
    <scope>NUCLEOTIDE SEQUENCE [LARGE SCALE GENOMIC DNA]</scope>
    <source>
        <strain evidence="11 17">NC_C6016</strain>
    </source>
</reference>
<dbReference type="EMBL" id="AACQHW010000005">
    <property type="protein sequence ID" value="EAL6851005.1"/>
    <property type="molecule type" value="Genomic_DNA"/>
</dbReference>
<comment type="catalytic activity">
    <reaction evidence="7 8">
        <text>dTMP + ATP = dTDP + ADP</text>
        <dbReference type="Rhea" id="RHEA:13517"/>
        <dbReference type="ChEBI" id="CHEBI:30616"/>
        <dbReference type="ChEBI" id="CHEBI:58369"/>
        <dbReference type="ChEBI" id="CHEBI:63528"/>
        <dbReference type="ChEBI" id="CHEBI:456216"/>
        <dbReference type="EC" id="2.7.4.9"/>
    </reaction>
</comment>
<dbReference type="KEGG" id="ccoo:ATE51_02116"/>
<dbReference type="Proteomes" id="UP000411403">
    <property type="component" value="Unassembled WGS sequence"/>
</dbReference>
<dbReference type="OrthoDB" id="9774907at2"/>
<evidence type="ECO:0000313" key="19">
    <source>
        <dbReference type="Proteomes" id="UP000409545"/>
    </source>
</evidence>
<dbReference type="EC" id="2.7.4.9" evidence="8"/>
<dbReference type="PANTHER" id="PTHR10344">
    <property type="entry name" value="THYMIDYLATE KINASE"/>
    <property type="match status" value="1"/>
</dbReference>
<keyword evidence="4 8" id="KW-0547">Nucleotide-binding</keyword>
<organism evidence="11 17">
    <name type="scientific">Campylobacter coli</name>
    <dbReference type="NCBI Taxonomy" id="195"/>
    <lineage>
        <taxon>Bacteria</taxon>
        <taxon>Pseudomonadati</taxon>
        <taxon>Campylobacterota</taxon>
        <taxon>Epsilonproteobacteria</taxon>
        <taxon>Campylobacterales</taxon>
        <taxon>Campylobacteraceae</taxon>
        <taxon>Campylobacter</taxon>
    </lineage>
</organism>
<dbReference type="InterPro" id="IPR027417">
    <property type="entry name" value="P-loop_NTPase"/>
</dbReference>
<dbReference type="eggNOG" id="COG0125">
    <property type="taxonomic scope" value="Bacteria"/>
</dbReference>